<accession>A0A644VQT5</accession>
<proteinExistence type="predicted"/>
<evidence type="ECO:0000313" key="1">
    <source>
        <dbReference type="EMBL" id="MPL93748.1"/>
    </source>
</evidence>
<name>A0A644VQT5_9ZZZZ</name>
<comment type="caution">
    <text evidence="1">The sequence shown here is derived from an EMBL/GenBank/DDBJ whole genome shotgun (WGS) entry which is preliminary data.</text>
</comment>
<gene>
    <name evidence="1" type="ORF">SDC9_39895</name>
</gene>
<protein>
    <submittedName>
        <fullName evidence="1">Uncharacterized protein</fullName>
    </submittedName>
</protein>
<reference evidence="1" key="1">
    <citation type="submission" date="2019-08" db="EMBL/GenBank/DDBJ databases">
        <authorList>
            <person name="Kucharzyk K."/>
            <person name="Murdoch R.W."/>
            <person name="Higgins S."/>
            <person name="Loffler F."/>
        </authorList>
    </citation>
    <scope>NUCLEOTIDE SEQUENCE</scope>
</reference>
<sequence length="148" mass="16052">MVTLDDKYLGCGLATKSTTLAEADWSIGPVSAEKGFALRSSFRRKLASAGYPEGAASAEQTDGLRAVSRRAEVNTPLPADFLYFLHLLQIGFTRCFVWTQFGKGLVGCGKMGKRTAFANFQFALRLGSMILACSLESARTAKLRVITM</sequence>
<dbReference type="EMBL" id="VSSQ01000402">
    <property type="protein sequence ID" value="MPL93748.1"/>
    <property type="molecule type" value="Genomic_DNA"/>
</dbReference>
<dbReference type="AlphaFoldDB" id="A0A644VQT5"/>
<organism evidence="1">
    <name type="scientific">bioreactor metagenome</name>
    <dbReference type="NCBI Taxonomy" id="1076179"/>
    <lineage>
        <taxon>unclassified sequences</taxon>
        <taxon>metagenomes</taxon>
        <taxon>ecological metagenomes</taxon>
    </lineage>
</organism>